<evidence type="ECO:0000313" key="2">
    <source>
        <dbReference type="Proteomes" id="UP000004910"/>
    </source>
</evidence>
<dbReference type="STRING" id="428126.CLOSPI_00998"/>
<dbReference type="HOGENOM" id="CLU_3182201_0_0_9"/>
<comment type="caution">
    <text evidence="1">The sequence shown here is derived from an EMBL/GenBank/DDBJ whole genome shotgun (WGS) entry which is preliminary data.</text>
</comment>
<dbReference type="EMBL" id="ABIK02000007">
    <property type="protein sequence ID" value="EDS75170.1"/>
    <property type="molecule type" value="Genomic_DNA"/>
</dbReference>
<gene>
    <name evidence="1" type="ORF">CLOSPI_00998</name>
</gene>
<organism evidence="1 2">
    <name type="scientific">Thomasclavelia spiroformis DSM 1552</name>
    <dbReference type="NCBI Taxonomy" id="428126"/>
    <lineage>
        <taxon>Bacteria</taxon>
        <taxon>Bacillati</taxon>
        <taxon>Bacillota</taxon>
        <taxon>Erysipelotrichia</taxon>
        <taxon>Erysipelotrichales</taxon>
        <taxon>Coprobacillaceae</taxon>
        <taxon>Thomasclavelia</taxon>
    </lineage>
</organism>
<dbReference type="AlphaFoldDB" id="B1C1B5"/>
<name>B1C1B5_9FIRM</name>
<evidence type="ECO:0000313" key="1">
    <source>
        <dbReference type="EMBL" id="EDS75170.1"/>
    </source>
</evidence>
<reference evidence="1" key="2">
    <citation type="submission" date="2014-06" db="EMBL/GenBank/DDBJ databases">
        <title>Draft genome sequence of Clostridium spiroforme (DSM 1552).</title>
        <authorList>
            <person name="Sudarsanam P."/>
            <person name="Ley R."/>
            <person name="Guruge J."/>
            <person name="Turnbaugh P.J."/>
            <person name="Mahowald M."/>
            <person name="Liep D."/>
            <person name="Gordon J."/>
        </authorList>
    </citation>
    <scope>NUCLEOTIDE SEQUENCE</scope>
    <source>
        <strain evidence="1">DSM 1552</strain>
    </source>
</reference>
<dbReference type="Proteomes" id="UP000004910">
    <property type="component" value="Unassembled WGS sequence"/>
</dbReference>
<protein>
    <submittedName>
        <fullName evidence="1">Uncharacterized protein</fullName>
    </submittedName>
</protein>
<proteinExistence type="predicted"/>
<reference evidence="1" key="1">
    <citation type="submission" date="2008-02" db="EMBL/GenBank/DDBJ databases">
        <authorList>
            <person name="Fulton L."/>
            <person name="Clifton S."/>
            <person name="Fulton B."/>
            <person name="Xu J."/>
            <person name="Minx P."/>
            <person name="Pepin K.H."/>
            <person name="Johnson M."/>
            <person name="Thiruvilangam P."/>
            <person name="Bhonagiri V."/>
            <person name="Nash W.E."/>
            <person name="Mardis E.R."/>
            <person name="Wilson R.K."/>
        </authorList>
    </citation>
    <scope>NUCLEOTIDE SEQUENCE [LARGE SCALE GENOMIC DNA]</scope>
    <source>
        <strain evidence="1">DSM 1552</strain>
    </source>
</reference>
<keyword evidence="2" id="KW-1185">Reference proteome</keyword>
<sequence length="46" mass="5348">MDNNYLCSSRNCFIIWVSIGNNCVFGLIENKENLNVICILIKLEKR</sequence>
<accession>B1C1B5</accession>